<organism evidence="2">
    <name type="scientific">Rhizophora mucronata</name>
    <name type="common">Asiatic mangrove</name>
    <dbReference type="NCBI Taxonomy" id="61149"/>
    <lineage>
        <taxon>Eukaryota</taxon>
        <taxon>Viridiplantae</taxon>
        <taxon>Streptophyta</taxon>
        <taxon>Embryophyta</taxon>
        <taxon>Tracheophyta</taxon>
        <taxon>Spermatophyta</taxon>
        <taxon>Magnoliopsida</taxon>
        <taxon>eudicotyledons</taxon>
        <taxon>Gunneridae</taxon>
        <taxon>Pentapetalae</taxon>
        <taxon>rosids</taxon>
        <taxon>fabids</taxon>
        <taxon>Malpighiales</taxon>
        <taxon>Rhizophoraceae</taxon>
        <taxon>Rhizophora</taxon>
    </lineage>
</organism>
<keyword evidence="1" id="KW-1133">Transmembrane helix</keyword>
<sequence length="64" mass="7242">MLHMAVDHCHAFAYIALALFSLFKFWAFNFIQVFVSIHTWLDARGTIELNQGPGTMKPNIDSSA</sequence>
<accession>A0A2P2K6U9</accession>
<reference evidence="2" key="1">
    <citation type="submission" date="2018-02" db="EMBL/GenBank/DDBJ databases">
        <title>Rhizophora mucronata_Transcriptome.</title>
        <authorList>
            <person name="Meera S.P."/>
            <person name="Sreeshan A."/>
            <person name="Augustine A."/>
        </authorList>
    </citation>
    <scope>NUCLEOTIDE SEQUENCE</scope>
    <source>
        <tissue evidence="2">Leaf</tissue>
    </source>
</reference>
<name>A0A2P2K6U9_RHIMU</name>
<dbReference type="AlphaFoldDB" id="A0A2P2K6U9"/>
<keyword evidence="1" id="KW-0812">Transmembrane</keyword>
<dbReference type="EMBL" id="GGEC01020980">
    <property type="protein sequence ID" value="MBX01464.1"/>
    <property type="molecule type" value="Transcribed_RNA"/>
</dbReference>
<evidence type="ECO:0000256" key="1">
    <source>
        <dbReference type="SAM" id="Phobius"/>
    </source>
</evidence>
<proteinExistence type="predicted"/>
<evidence type="ECO:0000313" key="2">
    <source>
        <dbReference type="EMBL" id="MBX01464.1"/>
    </source>
</evidence>
<protein>
    <submittedName>
        <fullName evidence="2">Uncharacterized protein</fullName>
    </submittedName>
</protein>
<keyword evidence="1" id="KW-0472">Membrane</keyword>
<feature type="transmembrane region" description="Helical" evidence="1">
    <location>
        <begin position="12"/>
        <end position="35"/>
    </location>
</feature>